<dbReference type="InterPro" id="IPR046335">
    <property type="entry name" value="LacI/GalR-like_sensor"/>
</dbReference>
<dbReference type="Proteomes" id="UP000217465">
    <property type="component" value="Unassembled WGS sequence"/>
</dbReference>
<dbReference type="InterPro" id="IPR028082">
    <property type="entry name" value="Peripla_BP_I"/>
</dbReference>
<dbReference type="Pfam" id="PF13377">
    <property type="entry name" value="Peripla_BP_3"/>
    <property type="match status" value="1"/>
</dbReference>
<evidence type="ECO:0000256" key="4">
    <source>
        <dbReference type="ARBA" id="ARBA00023163"/>
    </source>
</evidence>
<gene>
    <name evidence="6" type="primary">degA</name>
    <name evidence="6" type="ORF">A9Y57_00628</name>
</gene>
<evidence type="ECO:0000256" key="1">
    <source>
        <dbReference type="ARBA" id="ARBA00022491"/>
    </source>
</evidence>
<evidence type="ECO:0000259" key="5">
    <source>
        <dbReference type="PROSITE" id="PS50932"/>
    </source>
</evidence>
<keyword evidence="1" id="KW-0678">Repressor</keyword>
<evidence type="ECO:0000256" key="3">
    <source>
        <dbReference type="ARBA" id="ARBA00023125"/>
    </source>
</evidence>
<dbReference type="SUPFAM" id="SSF53822">
    <property type="entry name" value="Periplasmic binding protein-like I"/>
    <property type="match status" value="1"/>
</dbReference>
<dbReference type="PRINTS" id="PR00036">
    <property type="entry name" value="HTHLACI"/>
</dbReference>
<dbReference type="PANTHER" id="PTHR30146">
    <property type="entry name" value="LACI-RELATED TRANSCRIPTIONAL REPRESSOR"/>
    <property type="match status" value="1"/>
</dbReference>
<protein>
    <submittedName>
        <fullName evidence="6">HTH-type transcriptional regulator DegA</fullName>
    </submittedName>
</protein>
<evidence type="ECO:0000313" key="6">
    <source>
        <dbReference type="EMBL" id="PCH13228.1"/>
    </source>
</evidence>
<evidence type="ECO:0000313" key="7">
    <source>
        <dbReference type="Proteomes" id="UP000217465"/>
    </source>
</evidence>
<dbReference type="PROSITE" id="PS50932">
    <property type="entry name" value="HTH_LACI_2"/>
    <property type="match status" value="1"/>
</dbReference>
<evidence type="ECO:0000256" key="2">
    <source>
        <dbReference type="ARBA" id="ARBA00023015"/>
    </source>
</evidence>
<accession>A0A854W9M2</accession>
<dbReference type="InterPro" id="IPR000843">
    <property type="entry name" value="HTH_LacI"/>
</dbReference>
<dbReference type="AlphaFoldDB" id="A0A854W9M2"/>
<reference evidence="6 7" key="1">
    <citation type="submission" date="2016-06" db="EMBL/GenBank/DDBJ databases">
        <authorList>
            <person name="Haines A.N."/>
            <person name="Council K.R."/>
        </authorList>
    </citation>
    <scope>NUCLEOTIDE SEQUENCE [LARGE SCALE GENOMIC DNA]</scope>
    <source>
        <strain evidence="6 7">SP158-29</strain>
    </source>
</reference>
<organism evidence="6 7">
    <name type="scientific">Streptococcus parauberis</name>
    <dbReference type="NCBI Taxonomy" id="1348"/>
    <lineage>
        <taxon>Bacteria</taxon>
        <taxon>Bacillati</taxon>
        <taxon>Bacillota</taxon>
        <taxon>Bacilli</taxon>
        <taxon>Lactobacillales</taxon>
        <taxon>Streptococcaceae</taxon>
        <taxon>Streptococcus</taxon>
    </lineage>
</organism>
<keyword evidence="4" id="KW-0804">Transcription</keyword>
<keyword evidence="2" id="KW-0805">Transcription regulation</keyword>
<sequence>MILVAKLTDVAELAGVSPTTVSRVINKKGYLSQKTVDKVKAAMKELGYQPNNLARSLQGKPAQLVGLIFPNISNIFYAELIEYLEIELFNHGFKTIICNSQSNPQKEKEYLEMLAANQVDGIISSSHNLGLEDYERVEAPIVAFDRNLAPNIPIISSDNFQGGKLAAQTLQKYKCQKIIMITGNDNSDSPTGLRQLGFSYQLKRKAEVIKLPNNLSTIRREMEIKSILGTRQPDGIFASDDLTAILIMKVAHQLGLKVPEDVKLIGYDGTAFIENYYPQLTTIKQPIEEIAKLSVEILLKKMNKEKTSKDYILPITLLPGSSI</sequence>
<feature type="domain" description="HTH lacI-type" evidence="5">
    <location>
        <begin position="5"/>
        <end position="59"/>
    </location>
</feature>
<dbReference type="PROSITE" id="PS00356">
    <property type="entry name" value="HTH_LACI_1"/>
    <property type="match status" value="1"/>
</dbReference>
<dbReference type="GO" id="GO:0003700">
    <property type="term" value="F:DNA-binding transcription factor activity"/>
    <property type="evidence" value="ECO:0007669"/>
    <property type="project" value="TreeGrafter"/>
</dbReference>
<proteinExistence type="predicted"/>
<dbReference type="GO" id="GO:0000976">
    <property type="term" value="F:transcription cis-regulatory region binding"/>
    <property type="evidence" value="ECO:0007669"/>
    <property type="project" value="TreeGrafter"/>
</dbReference>
<dbReference type="Pfam" id="PF00356">
    <property type="entry name" value="LacI"/>
    <property type="match status" value="1"/>
</dbReference>
<dbReference type="Gene3D" id="1.10.260.40">
    <property type="entry name" value="lambda repressor-like DNA-binding domains"/>
    <property type="match status" value="1"/>
</dbReference>
<dbReference type="InterPro" id="IPR010982">
    <property type="entry name" value="Lambda_DNA-bd_dom_sf"/>
</dbReference>
<keyword evidence="3" id="KW-0238">DNA-binding</keyword>
<dbReference type="SUPFAM" id="SSF47413">
    <property type="entry name" value="lambda repressor-like DNA-binding domains"/>
    <property type="match status" value="1"/>
</dbReference>
<dbReference type="CDD" id="cd06291">
    <property type="entry name" value="PBP1_Qymf-like"/>
    <property type="match status" value="1"/>
</dbReference>
<name>A0A854W9M2_9STRE</name>
<dbReference type="CDD" id="cd01392">
    <property type="entry name" value="HTH_LacI"/>
    <property type="match status" value="1"/>
</dbReference>
<dbReference type="Gene3D" id="3.40.50.2300">
    <property type="match status" value="2"/>
</dbReference>
<comment type="caution">
    <text evidence="6">The sequence shown here is derived from an EMBL/GenBank/DDBJ whole genome shotgun (WGS) entry which is preliminary data.</text>
</comment>
<dbReference type="PANTHER" id="PTHR30146:SF95">
    <property type="entry name" value="RIBOSE OPERON REPRESSOR"/>
    <property type="match status" value="1"/>
</dbReference>
<dbReference type="EMBL" id="NSGR01000005">
    <property type="protein sequence ID" value="PCH13228.1"/>
    <property type="molecule type" value="Genomic_DNA"/>
</dbReference>
<dbReference type="SMART" id="SM00354">
    <property type="entry name" value="HTH_LACI"/>
    <property type="match status" value="1"/>
</dbReference>